<evidence type="ECO:0000313" key="2">
    <source>
        <dbReference type="Proteomes" id="UP001597542"/>
    </source>
</evidence>
<proteinExistence type="predicted"/>
<protein>
    <recommendedName>
        <fullName evidence="3">ESX secretion-associated protein EspG</fullName>
    </recommendedName>
</protein>
<accession>A0ABW5HU31</accession>
<dbReference type="EMBL" id="JBHUKQ010000008">
    <property type="protein sequence ID" value="MFD2480324.1"/>
    <property type="molecule type" value="Genomic_DNA"/>
</dbReference>
<reference evidence="2" key="1">
    <citation type="journal article" date="2019" name="Int. J. Syst. Evol. Microbiol.">
        <title>The Global Catalogue of Microorganisms (GCM) 10K type strain sequencing project: providing services to taxonomists for standard genome sequencing and annotation.</title>
        <authorList>
            <consortium name="The Broad Institute Genomics Platform"/>
            <consortium name="The Broad Institute Genome Sequencing Center for Infectious Disease"/>
            <person name="Wu L."/>
            <person name="Ma J."/>
        </authorList>
    </citation>
    <scope>NUCLEOTIDE SEQUENCE [LARGE SCALE GENOMIC DNA]</scope>
    <source>
        <strain evidence="2">CGMCC 4.7638</strain>
    </source>
</reference>
<dbReference type="RefSeq" id="WP_344287336.1">
    <property type="nucleotide sequence ID" value="NZ_BAAAHV010000028.1"/>
</dbReference>
<sequence length="205" mass="22305">MDMQAFAVAMAEALDGTWTVGPGHHGHRDRYLIGPDGEELHVCYSDWEKTPRLRLSGSLPAQLATIRHHHGNPVPSHDITVSPAKTPETVAAETARRLLPGYRVTLAETRELKQRLDDEAAARDRLAHAIADPLGATVRTPGPRPLGRDPQEAIVRYQGPLAGTVTVPRNSGHVAFAFSVAPSEAARVAAFLATFPRTPDWDQDH</sequence>
<evidence type="ECO:0000313" key="1">
    <source>
        <dbReference type="EMBL" id="MFD2480324.1"/>
    </source>
</evidence>
<keyword evidence="2" id="KW-1185">Reference proteome</keyword>
<evidence type="ECO:0008006" key="3">
    <source>
        <dbReference type="Google" id="ProtNLM"/>
    </source>
</evidence>
<gene>
    <name evidence="1" type="ORF">ACFSUT_08575</name>
</gene>
<comment type="caution">
    <text evidence="1">The sequence shown here is derived from an EMBL/GenBank/DDBJ whole genome shotgun (WGS) entry which is preliminary data.</text>
</comment>
<dbReference type="Proteomes" id="UP001597542">
    <property type="component" value="Unassembled WGS sequence"/>
</dbReference>
<name>A0ABW5HU31_9PSEU</name>
<organism evidence="1 2">
    <name type="scientific">Amycolatopsis albidoflavus</name>
    <dbReference type="NCBI Taxonomy" id="102226"/>
    <lineage>
        <taxon>Bacteria</taxon>
        <taxon>Bacillati</taxon>
        <taxon>Actinomycetota</taxon>
        <taxon>Actinomycetes</taxon>
        <taxon>Pseudonocardiales</taxon>
        <taxon>Pseudonocardiaceae</taxon>
        <taxon>Amycolatopsis</taxon>
    </lineage>
</organism>